<evidence type="ECO:0000313" key="3">
    <source>
        <dbReference type="Proteomes" id="UP000595472"/>
    </source>
</evidence>
<keyword evidence="3" id="KW-1185">Reference proteome</keyword>
<evidence type="ECO:0000313" key="2">
    <source>
        <dbReference type="EMBL" id="QPX62554.1"/>
    </source>
</evidence>
<dbReference type="KEGG" id="vg:77924025"/>
<dbReference type="Gene3D" id="3.40.50.300">
    <property type="entry name" value="P-loop containing nucleotide triphosphate hydrolases"/>
    <property type="match status" value="1"/>
</dbReference>
<dbReference type="InterPro" id="IPR027417">
    <property type="entry name" value="P-loop_NTPase"/>
</dbReference>
<evidence type="ECO:0000256" key="1">
    <source>
        <dbReference type="SAM" id="MobiDB-lite"/>
    </source>
</evidence>
<name>A0A7T3N3G8_9CAUD</name>
<dbReference type="RefSeq" id="YP_010648492.1">
    <property type="nucleotide sequence ID" value="NC_070760.1"/>
</dbReference>
<dbReference type="Proteomes" id="UP000595472">
    <property type="component" value="Segment"/>
</dbReference>
<sequence>MAKALSLSKIYEAVSYQPHRVQVRVHRAVHDYNARFRVVCAGRRTGKSTLGGHELMAEAVKAYYRDDIDPFDHRAEFWIVGPEYSDAEKEFRVLWSDLKKLGMEKHFDHPGTYYSPESGRMHLSMYGGKFQVHCKSAKYPDSLVGEALEGVILAEAAKLKPSVWHKFIRPMLADYKGWALFTSTPEGRNWFYDLYRFGQDPEHPDWWSVRMPSWSNDILFPLGRQDPEIASMSAGMSTEKFNQEIGADFTEFVGRVFKDFDEEVHVGDYKYNPDWPCYAAVDYGWTNPFVWLLIQIDPLDNVYVIGEHYQSRMTTEENVWEVVKKGLCPPKLKRFYPDPAGPSDTAVVERMLRIKGVGGTGGEIQDRLELIRRWLKLQQDDRPGSESGYWAPKLTVDRSCVNFIREFSEYRYPENKREAEQNEKENPLKKDDHTPEALGRFFIAYYGTRARSGEFSRHGGHRTPSRQAKFKGRKPRGTITRAR</sequence>
<reference evidence="2 3" key="1">
    <citation type="submission" date="2020-10" db="EMBL/GenBank/DDBJ databases">
        <authorList>
            <person name="Abad L.A."/>
            <person name="Alter J."/>
            <person name="Becerra C.Y."/>
            <person name="Boehle J."/>
            <person name="Bustos B."/>
            <person name="Connatser B.I."/>
            <person name="Cutright B."/>
            <person name="Gavin J."/>
            <person name="Gomez A.P."/>
            <person name="Grabar K."/>
            <person name="Hur E.Y."/>
            <person name="Ioh M.T."/>
            <person name="Joya-Campos L."/>
            <person name="Lauhon H.N."/>
            <person name="Lee S."/>
            <person name="Maranan R.T."/>
            <person name="Park Y.G."/>
            <person name="Priest M."/>
            <person name="Samuels S.O."/>
            <person name="Sarameh Y.J."/>
            <person name="Schreiber J.M."/>
            <person name="Shepard L."/>
            <person name="Sheth K.J."/>
            <person name="Silva C.A."/>
            <person name="Smyers G.M."/>
            <person name="Tam S."/>
            <person name="Tamura C.M."/>
            <person name="Wucher D.E."/>
            <person name="Donachie S.P."/>
            <person name="Reed F.A."/>
            <person name="Palecanda S."/>
            <person name="Chong R.A."/>
            <person name="Porter M.L."/>
            <person name="Garlena R.A."/>
            <person name="Russell D.A."/>
            <person name="Jacobs-Sera D."/>
            <person name="Hatfull G.F."/>
        </authorList>
    </citation>
    <scope>NUCLEOTIDE SEQUENCE [LARGE SCALE GENOMIC DNA]</scope>
</reference>
<dbReference type="GeneID" id="77924025"/>
<proteinExistence type="predicted"/>
<gene>
    <name evidence="2" type="primary">1</name>
    <name evidence="2" type="ORF">SEA_WOLLYPOG_1</name>
</gene>
<organism evidence="2 3">
    <name type="scientific">Arthrobacter phage Wollypog</name>
    <dbReference type="NCBI Taxonomy" id="2790985"/>
    <lineage>
        <taxon>Viruses</taxon>
        <taxon>Duplodnaviria</taxon>
        <taxon>Heunggongvirae</taxon>
        <taxon>Uroviricota</taxon>
        <taxon>Caudoviricetes</taxon>
        <taxon>Wollypogvirus</taxon>
        <taxon>Wollypogvirus wollypog</taxon>
    </lineage>
</organism>
<protein>
    <submittedName>
        <fullName evidence="2">Terminase</fullName>
    </submittedName>
</protein>
<feature type="region of interest" description="Disordered" evidence="1">
    <location>
        <begin position="453"/>
        <end position="483"/>
    </location>
</feature>
<feature type="compositionally biased region" description="Basic residues" evidence="1">
    <location>
        <begin position="458"/>
        <end position="483"/>
    </location>
</feature>
<dbReference type="Pfam" id="PF03237">
    <property type="entry name" value="Terminase_6N"/>
    <property type="match status" value="1"/>
</dbReference>
<accession>A0A7T3N3G8</accession>
<dbReference type="EMBL" id="MW055913">
    <property type="protein sequence ID" value="QPX62554.1"/>
    <property type="molecule type" value="Genomic_DNA"/>
</dbReference>
<dbReference type="Gene3D" id="3.30.420.280">
    <property type="match status" value="1"/>
</dbReference>